<evidence type="ECO:0000256" key="1">
    <source>
        <dbReference type="SAM" id="MobiDB-lite"/>
    </source>
</evidence>
<dbReference type="EMBL" id="JBHSBL010000014">
    <property type="protein sequence ID" value="MFC4066045.1"/>
    <property type="molecule type" value="Genomic_DNA"/>
</dbReference>
<protein>
    <recommendedName>
        <fullName evidence="5">Secreted protein</fullName>
    </recommendedName>
</protein>
<organism evidence="3 4">
    <name type="scientific">Actinoplanes subglobosus</name>
    <dbReference type="NCBI Taxonomy" id="1547892"/>
    <lineage>
        <taxon>Bacteria</taxon>
        <taxon>Bacillati</taxon>
        <taxon>Actinomycetota</taxon>
        <taxon>Actinomycetes</taxon>
        <taxon>Micromonosporales</taxon>
        <taxon>Micromonosporaceae</taxon>
        <taxon>Actinoplanes</taxon>
    </lineage>
</organism>
<keyword evidence="2" id="KW-0472">Membrane</keyword>
<evidence type="ECO:0000313" key="4">
    <source>
        <dbReference type="Proteomes" id="UP001595867"/>
    </source>
</evidence>
<evidence type="ECO:0000313" key="3">
    <source>
        <dbReference type="EMBL" id="MFC4066045.1"/>
    </source>
</evidence>
<keyword evidence="2" id="KW-1133">Transmembrane helix</keyword>
<comment type="caution">
    <text evidence="3">The sequence shown here is derived from an EMBL/GenBank/DDBJ whole genome shotgun (WGS) entry which is preliminary data.</text>
</comment>
<feature type="compositionally biased region" description="Basic and acidic residues" evidence="1">
    <location>
        <begin position="33"/>
        <end position="45"/>
    </location>
</feature>
<keyword evidence="4" id="KW-1185">Reference proteome</keyword>
<feature type="region of interest" description="Disordered" evidence="1">
    <location>
        <begin position="1"/>
        <end position="45"/>
    </location>
</feature>
<evidence type="ECO:0008006" key="5">
    <source>
        <dbReference type="Google" id="ProtNLM"/>
    </source>
</evidence>
<feature type="region of interest" description="Disordered" evidence="1">
    <location>
        <begin position="119"/>
        <end position="143"/>
    </location>
</feature>
<accession>A0ABV8IWD3</accession>
<keyword evidence="2" id="KW-0812">Transmembrane</keyword>
<gene>
    <name evidence="3" type="ORF">ACFO0C_13990</name>
</gene>
<dbReference type="Proteomes" id="UP001595867">
    <property type="component" value="Unassembled WGS sequence"/>
</dbReference>
<name>A0ABV8IWD3_9ACTN</name>
<evidence type="ECO:0000256" key="2">
    <source>
        <dbReference type="SAM" id="Phobius"/>
    </source>
</evidence>
<feature type="transmembrane region" description="Helical" evidence="2">
    <location>
        <begin position="49"/>
        <end position="67"/>
    </location>
</feature>
<reference evidence="4" key="1">
    <citation type="journal article" date="2019" name="Int. J. Syst. Evol. Microbiol.">
        <title>The Global Catalogue of Microorganisms (GCM) 10K type strain sequencing project: providing services to taxonomists for standard genome sequencing and annotation.</title>
        <authorList>
            <consortium name="The Broad Institute Genomics Platform"/>
            <consortium name="The Broad Institute Genome Sequencing Center for Infectious Disease"/>
            <person name="Wu L."/>
            <person name="Ma J."/>
        </authorList>
    </citation>
    <scope>NUCLEOTIDE SEQUENCE [LARGE SCALE GENOMIC DNA]</scope>
    <source>
        <strain evidence="4">TBRC 5832</strain>
    </source>
</reference>
<dbReference type="RefSeq" id="WP_378067023.1">
    <property type="nucleotide sequence ID" value="NZ_JBHSBL010000014.1"/>
</dbReference>
<sequence length="236" mass="24491">MTDWGAERVERTACRSAVVPHGGSPLMPSHSQGAERRPERRAERTGSRWLLRALVVGGLAGVAWLLTGPAAQASDASAVTVAGNEPTVGELLEAATQLPEVAPENHAVTSIPVVREVAPSPRASGGTADAVAKTARATGTVSRKRQVNRLIPAARPAPETLHRILPGDEVPAPRRMYPGAVNGIPAHVPGASPEFGPLAVLPARVARGAVDDHRLPVAADVEARRNDAVAPTVSPD</sequence>
<feature type="compositionally biased region" description="Basic and acidic residues" evidence="1">
    <location>
        <begin position="1"/>
        <end position="13"/>
    </location>
</feature>
<proteinExistence type="predicted"/>